<dbReference type="Pfam" id="PF13328">
    <property type="entry name" value="HD_4"/>
    <property type="match status" value="1"/>
</dbReference>
<evidence type="ECO:0000313" key="1">
    <source>
        <dbReference type="EMBL" id="MBM7561926.1"/>
    </source>
</evidence>
<dbReference type="PANTHER" id="PTHR46246">
    <property type="entry name" value="GUANOSINE-3',5'-BIS(DIPHOSPHATE) 3'-PYROPHOSPHOHYDROLASE MESH1"/>
    <property type="match status" value="1"/>
</dbReference>
<dbReference type="RefSeq" id="WP_204663894.1">
    <property type="nucleotide sequence ID" value="NZ_JAFBDT010000010.1"/>
</dbReference>
<name>A0ABS2MR74_9FIRM</name>
<reference evidence="1 2" key="1">
    <citation type="submission" date="2021-01" db="EMBL/GenBank/DDBJ databases">
        <title>Genomic Encyclopedia of Type Strains, Phase IV (KMG-IV): sequencing the most valuable type-strain genomes for metagenomic binning, comparative biology and taxonomic classification.</title>
        <authorList>
            <person name="Goeker M."/>
        </authorList>
    </citation>
    <scope>NUCLEOTIDE SEQUENCE [LARGE SCALE GENOMIC DNA]</scope>
    <source>
        <strain evidence="1 2">DSM 24436</strain>
    </source>
</reference>
<dbReference type="GO" id="GO:0016787">
    <property type="term" value="F:hydrolase activity"/>
    <property type="evidence" value="ECO:0007669"/>
    <property type="project" value="UniProtKB-KW"/>
</dbReference>
<gene>
    <name evidence="1" type="ORF">JOC49_001469</name>
</gene>
<sequence length="176" mass="20365">MDLYHAIHMAIEAHDQQRRKIDNAIYATHPLEVGLLLAKNGFDDSVIIAGILHDTLEDTSTTFSEIEQVFGNRVAQYVFMCSESNKSLSWKERKVNYLEAMKESPLEVLYIICADKISNIKTIYRNLNAAIWDQFNAGYDQQKWYYESVLQALEPIKDHPMYHELSTYINAIFHAS</sequence>
<organism evidence="1 2">
    <name type="scientific">Fusibacter tunisiensis</name>
    <dbReference type="NCBI Taxonomy" id="1008308"/>
    <lineage>
        <taxon>Bacteria</taxon>
        <taxon>Bacillati</taxon>
        <taxon>Bacillota</taxon>
        <taxon>Clostridia</taxon>
        <taxon>Eubacteriales</taxon>
        <taxon>Eubacteriales Family XII. Incertae Sedis</taxon>
        <taxon>Fusibacter</taxon>
    </lineage>
</organism>
<comment type="caution">
    <text evidence="1">The sequence shown here is derived from an EMBL/GenBank/DDBJ whole genome shotgun (WGS) entry which is preliminary data.</text>
</comment>
<dbReference type="PANTHER" id="PTHR46246:SF1">
    <property type="entry name" value="GUANOSINE-3',5'-BIS(DIPHOSPHATE) 3'-PYROPHOSPHOHYDROLASE MESH1"/>
    <property type="match status" value="1"/>
</dbReference>
<dbReference type="EMBL" id="JAFBDT010000010">
    <property type="protein sequence ID" value="MBM7561926.1"/>
    <property type="molecule type" value="Genomic_DNA"/>
</dbReference>
<keyword evidence="1" id="KW-0378">Hydrolase</keyword>
<dbReference type="SUPFAM" id="SSF109604">
    <property type="entry name" value="HD-domain/PDEase-like"/>
    <property type="match status" value="1"/>
</dbReference>
<accession>A0ABS2MR74</accession>
<protein>
    <submittedName>
        <fullName evidence="1">(P)ppGpp synthase/HD superfamily hydrolase</fullName>
    </submittedName>
</protein>
<keyword evidence="2" id="KW-1185">Reference proteome</keyword>
<dbReference type="Proteomes" id="UP000767854">
    <property type="component" value="Unassembled WGS sequence"/>
</dbReference>
<dbReference type="InterPro" id="IPR052194">
    <property type="entry name" value="MESH1"/>
</dbReference>
<evidence type="ECO:0000313" key="2">
    <source>
        <dbReference type="Proteomes" id="UP000767854"/>
    </source>
</evidence>
<proteinExistence type="predicted"/>
<dbReference type="Gene3D" id="1.10.3210.10">
    <property type="entry name" value="Hypothetical protein af1432"/>
    <property type="match status" value="1"/>
</dbReference>